<dbReference type="GO" id="GO:0003960">
    <property type="term" value="F:quinone reductase (NADPH) activity"/>
    <property type="evidence" value="ECO:0007669"/>
    <property type="project" value="TreeGrafter"/>
</dbReference>
<dbReference type="Proteomes" id="UP000182977">
    <property type="component" value="Chromosome I"/>
</dbReference>
<dbReference type="GO" id="GO:0070402">
    <property type="term" value="F:NADPH binding"/>
    <property type="evidence" value="ECO:0007669"/>
    <property type="project" value="TreeGrafter"/>
</dbReference>
<dbReference type="InterPro" id="IPR036291">
    <property type="entry name" value="NAD(P)-bd_dom_sf"/>
</dbReference>
<sequence>MKAVQATRFGDPAVLTVVDLPDPAPGPGQVAIDVTHAAVGLIDLFFRQGRYKDRPGMPQPPFIPGLEVAGTVRALGAGVTGLAVGERVVSMSAGGGTGGYASVFVAPASVVVSTEGHDLDPALAVSVVPNAAMAHVALTRVVHLSEGESVLVHGALGGFSAAFPGMAKRLGASRVVGTVRASRLAAAAATKLPYDLIVDSAELPDALGDERFDVVIDPVGGAVRSQSLDLMPPGGRLLAAGNASGDWDHQVASNQLWLGSVTIAGFNAGAYLPAHPQGVRPALEAALDVVAAGLGQVDVDVLPFSAAARAHERMESRAVDGRIVLTPEP</sequence>
<evidence type="ECO:0000256" key="2">
    <source>
        <dbReference type="ARBA" id="ARBA00023002"/>
    </source>
</evidence>
<dbReference type="RefSeq" id="WP_046768513.1">
    <property type="nucleotide sequence ID" value="NZ_KQ061226.1"/>
</dbReference>
<gene>
    <name evidence="4" type="ORF">SAMN04488563_2448</name>
</gene>
<proteinExistence type="predicted"/>
<dbReference type="SUPFAM" id="SSF51735">
    <property type="entry name" value="NAD(P)-binding Rossmann-fold domains"/>
    <property type="match status" value="1"/>
</dbReference>
<dbReference type="Gene3D" id="3.40.50.720">
    <property type="entry name" value="NAD(P)-binding Rossmann-like Domain"/>
    <property type="match status" value="1"/>
</dbReference>
<dbReference type="Pfam" id="PF08240">
    <property type="entry name" value="ADH_N"/>
    <property type="match status" value="1"/>
</dbReference>
<dbReference type="OrthoDB" id="4512359at2"/>
<evidence type="ECO:0000259" key="3">
    <source>
        <dbReference type="SMART" id="SM00829"/>
    </source>
</evidence>
<dbReference type="EMBL" id="LT629791">
    <property type="protein sequence ID" value="SDU53016.1"/>
    <property type="molecule type" value="Genomic_DNA"/>
</dbReference>
<dbReference type="InterPro" id="IPR020843">
    <property type="entry name" value="ER"/>
</dbReference>
<organism evidence="4 5">
    <name type="scientific">Jiangella alkaliphila</name>
    <dbReference type="NCBI Taxonomy" id="419479"/>
    <lineage>
        <taxon>Bacteria</taxon>
        <taxon>Bacillati</taxon>
        <taxon>Actinomycetota</taxon>
        <taxon>Actinomycetes</taxon>
        <taxon>Jiangellales</taxon>
        <taxon>Jiangellaceae</taxon>
        <taxon>Jiangella</taxon>
    </lineage>
</organism>
<dbReference type="SMART" id="SM00829">
    <property type="entry name" value="PKS_ER"/>
    <property type="match status" value="1"/>
</dbReference>
<protein>
    <submittedName>
        <fullName evidence="4">NADPH2:quinone reductase</fullName>
    </submittedName>
</protein>
<evidence type="ECO:0000256" key="1">
    <source>
        <dbReference type="ARBA" id="ARBA00022857"/>
    </source>
</evidence>
<feature type="domain" description="Enoyl reductase (ER)" evidence="3">
    <location>
        <begin position="10"/>
        <end position="325"/>
    </location>
</feature>
<dbReference type="PANTHER" id="PTHR48106:SF13">
    <property type="entry name" value="QUINONE OXIDOREDUCTASE-RELATED"/>
    <property type="match status" value="1"/>
</dbReference>
<dbReference type="InterPro" id="IPR013154">
    <property type="entry name" value="ADH-like_N"/>
</dbReference>
<dbReference type="Pfam" id="PF13602">
    <property type="entry name" value="ADH_zinc_N_2"/>
    <property type="match status" value="1"/>
</dbReference>
<name>A0A1H2JA15_9ACTN</name>
<reference evidence="5" key="1">
    <citation type="submission" date="2016-10" db="EMBL/GenBank/DDBJ databases">
        <authorList>
            <person name="Varghese N."/>
            <person name="Submissions S."/>
        </authorList>
    </citation>
    <scope>NUCLEOTIDE SEQUENCE [LARGE SCALE GENOMIC DNA]</scope>
    <source>
        <strain evidence="5">DSM 45079</strain>
    </source>
</reference>
<keyword evidence="2" id="KW-0560">Oxidoreductase</keyword>
<keyword evidence="1" id="KW-0521">NADP</keyword>
<dbReference type="InterPro" id="IPR011032">
    <property type="entry name" value="GroES-like_sf"/>
</dbReference>
<dbReference type="SUPFAM" id="SSF50129">
    <property type="entry name" value="GroES-like"/>
    <property type="match status" value="1"/>
</dbReference>
<dbReference type="AlphaFoldDB" id="A0A1H2JA15"/>
<dbReference type="Gene3D" id="3.90.180.10">
    <property type="entry name" value="Medium-chain alcohol dehydrogenases, catalytic domain"/>
    <property type="match status" value="1"/>
</dbReference>
<evidence type="ECO:0000313" key="4">
    <source>
        <dbReference type="EMBL" id="SDU53016.1"/>
    </source>
</evidence>
<dbReference type="STRING" id="419479.SAMN04488563_2448"/>
<evidence type="ECO:0000313" key="5">
    <source>
        <dbReference type="Proteomes" id="UP000182977"/>
    </source>
</evidence>
<keyword evidence="5" id="KW-1185">Reference proteome</keyword>
<dbReference type="PANTHER" id="PTHR48106">
    <property type="entry name" value="QUINONE OXIDOREDUCTASE PIG3-RELATED"/>
    <property type="match status" value="1"/>
</dbReference>
<accession>A0A1H2JA15</accession>
<dbReference type="GO" id="GO:0005829">
    <property type="term" value="C:cytosol"/>
    <property type="evidence" value="ECO:0007669"/>
    <property type="project" value="TreeGrafter"/>
</dbReference>
<dbReference type="GO" id="GO:0035925">
    <property type="term" value="F:mRNA 3'-UTR AU-rich region binding"/>
    <property type="evidence" value="ECO:0007669"/>
    <property type="project" value="TreeGrafter"/>
</dbReference>